<dbReference type="EMBL" id="HBEZ01007852">
    <property type="protein sequence ID" value="CAD8626709.1"/>
    <property type="molecule type" value="Transcribed_RNA"/>
</dbReference>
<reference evidence="1" key="1">
    <citation type="submission" date="2021-01" db="EMBL/GenBank/DDBJ databases">
        <authorList>
            <person name="Corre E."/>
            <person name="Pelletier E."/>
            <person name="Niang G."/>
            <person name="Scheremetjew M."/>
            <person name="Finn R."/>
            <person name="Kale V."/>
            <person name="Holt S."/>
            <person name="Cochrane G."/>
            <person name="Meng A."/>
            <person name="Brown T."/>
            <person name="Cohen L."/>
        </authorList>
    </citation>
    <scope>NUCLEOTIDE SEQUENCE</scope>
    <source>
        <strain evidence="1">CCAP979/52</strain>
    </source>
</reference>
<protein>
    <submittedName>
        <fullName evidence="1">Uncharacterized protein</fullName>
    </submittedName>
</protein>
<name>A0A7S0LYX0_9CRYP</name>
<gene>
    <name evidence="1" type="ORF">CCUR1050_LOCUS4387</name>
</gene>
<organism evidence="1">
    <name type="scientific">Cryptomonas curvata</name>
    <dbReference type="NCBI Taxonomy" id="233186"/>
    <lineage>
        <taxon>Eukaryota</taxon>
        <taxon>Cryptophyceae</taxon>
        <taxon>Cryptomonadales</taxon>
        <taxon>Cryptomonadaceae</taxon>
        <taxon>Cryptomonas</taxon>
    </lineage>
</organism>
<dbReference type="AlphaFoldDB" id="A0A7S0LYX0"/>
<sequence length="560" mass="57907">MYVAAAGPDDGFGRVSDCDVEIWLGDGAGAVELVETVAVRGAGANWVYLGVLRVAPAGIATCAGHVQAGAGTCYVWFSGGGAPAAYPLSFPFRAQTVALRPQPVNGNCAALSSLSYRVDAGAGCGGCGECGNQVPAHSGALGPFISAAVLVDGRYICLPDEMDPRHLDMWLGFDQTTSTLRWIGYTLTINGPGFVEGKLKMNFSRAAARRVEDGFKEDVCVASRIDEPPVEVVADAALAKLALSVRHSQVKVGNYLLAAVAAQVEEIRSVVAKVYVGGSCSCWDSKLLLQGLGSCSFTGPVLGGSTGAGIALANSSWTVAADGISAFLELTTLTTSGGAQLCEGVYWVLLESPHFFPRVVRVILGAGGSGSPARATLVRRPCSLCVRVVLEWGSVADGPADLDLRVLDISPQLPPPPAARWRPEGCQDSREVYWASPGPKFGGVSLDVDFTAGFGPETATFAAGVVDGAYHVAVSVYTAGDEADPAVLGGRASVAVYGAGGLLALEAPPLAVWGARAWWVGTLTRTRAGYTYATVGNATAKFDRCQVGEAVDCTTQCSSL</sequence>
<accession>A0A7S0LYX0</accession>
<evidence type="ECO:0000313" key="1">
    <source>
        <dbReference type="EMBL" id="CAD8626709.1"/>
    </source>
</evidence>
<proteinExistence type="predicted"/>